<name>A0A2P8D0B7_9BACT</name>
<sequence length="219" mass="23646">MKTTLMLTAVVLLAACNNPASDKTGATDTAKTTVAATPAGDPEKEWKPVDSATAMKAWMEYATPGEPHKAMAKGAGNWEGETTMWMAPGAPPMTSKSSCVSKMAMGGRYDVTTFSGSFMGQPFEGMAIMGYDNSKKAYISTWIDNMGTGMMHMEGKADASGKVITMTGKMTDPATGRECDVKEINTFIDDDHHTMEMYGPDPATGKQYKNMEIKFTRKK</sequence>
<proteinExistence type="predicted"/>
<accession>A0A2P8D0B7</accession>
<protein>
    <submittedName>
        <fullName evidence="2">Uncharacterized protein DUF1579</fullName>
    </submittedName>
</protein>
<dbReference type="PROSITE" id="PS51257">
    <property type="entry name" value="PROKAR_LIPOPROTEIN"/>
    <property type="match status" value="1"/>
</dbReference>
<evidence type="ECO:0000256" key="1">
    <source>
        <dbReference type="SAM" id="SignalP"/>
    </source>
</evidence>
<feature type="signal peptide" evidence="1">
    <location>
        <begin position="1"/>
        <end position="22"/>
    </location>
</feature>
<gene>
    <name evidence="2" type="ORF">B0I18_10716</name>
</gene>
<comment type="caution">
    <text evidence="2">The sequence shown here is derived from an EMBL/GenBank/DDBJ whole genome shotgun (WGS) entry which is preliminary data.</text>
</comment>
<dbReference type="RefSeq" id="WP_106523892.1">
    <property type="nucleotide sequence ID" value="NZ_PYGD01000007.1"/>
</dbReference>
<dbReference type="Pfam" id="PF07617">
    <property type="entry name" value="DUF1579"/>
    <property type="match status" value="1"/>
</dbReference>
<evidence type="ECO:0000313" key="2">
    <source>
        <dbReference type="EMBL" id="PSK90606.1"/>
    </source>
</evidence>
<dbReference type="AlphaFoldDB" id="A0A2P8D0B7"/>
<keyword evidence="1" id="KW-0732">Signal</keyword>
<feature type="chain" id="PRO_5015203935" evidence="1">
    <location>
        <begin position="23"/>
        <end position="219"/>
    </location>
</feature>
<organism evidence="2 3">
    <name type="scientific">Taibaiella chishuiensis</name>
    <dbReference type="NCBI Taxonomy" id="1434707"/>
    <lineage>
        <taxon>Bacteria</taxon>
        <taxon>Pseudomonadati</taxon>
        <taxon>Bacteroidota</taxon>
        <taxon>Chitinophagia</taxon>
        <taxon>Chitinophagales</taxon>
        <taxon>Chitinophagaceae</taxon>
        <taxon>Taibaiella</taxon>
    </lineage>
</organism>
<reference evidence="2 3" key="1">
    <citation type="submission" date="2018-03" db="EMBL/GenBank/DDBJ databases">
        <title>Genomic Encyclopedia of Type Strains, Phase III (KMG-III): the genomes of soil and plant-associated and newly described type strains.</title>
        <authorList>
            <person name="Whitman W."/>
        </authorList>
    </citation>
    <scope>NUCLEOTIDE SEQUENCE [LARGE SCALE GENOMIC DNA]</scope>
    <source>
        <strain evidence="2 3">CGMCC 1.12700</strain>
    </source>
</reference>
<dbReference type="Proteomes" id="UP000240572">
    <property type="component" value="Unassembled WGS sequence"/>
</dbReference>
<dbReference type="EMBL" id="PYGD01000007">
    <property type="protein sequence ID" value="PSK90606.1"/>
    <property type="molecule type" value="Genomic_DNA"/>
</dbReference>
<keyword evidence="3" id="KW-1185">Reference proteome</keyword>
<dbReference type="OrthoDB" id="277821at2"/>
<evidence type="ECO:0000313" key="3">
    <source>
        <dbReference type="Proteomes" id="UP000240572"/>
    </source>
</evidence>
<dbReference type="InterPro" id="IPR011473">
    <property type="entry name" value="DUF1579"/>
</dbReference>